<organism evidence="1 2">
    <name type="scientific">Spirosoma soli</name>
    <dbReference type="NCBI Taxonomy" id="1770529"/>
    <lineage>
        <taxon>Bacteria</taxon>
        <taxon>Pseudomonadati</taxon>
        <taxon>Bacteroidota</taxon>
        <taxon>Cytophagia</taxon>
        <taxon>Cytophagales</taxon>
        <taxon>Cytophagaceae</taxon>
        <taxon>Spirosoma</taxon>
    </lineage>
</organism>
<dbReference type="Proteomes" id="UP001597469">
    <property type="component" value="Unassembled WGS sequence"/>
</dbReference>
<accession>A0ABW5MAH9</accession>
<evidence type="ECO:0000313" key="2">
    <source>
        <dbReference type="Proteomes" id="UP001597469"/>
    </source>
</evidence>
<reference evidence="2" key="1">
    <citation type="journal article" date="2019" name="Int. J. Syst. Evol. Microbiol.">
        <title>The Global Catalogue of Microorganisms (GCM) 10K type strain sequencing project: providing services to taxonomists for standard genome sequencing and annotation.</title>
        <authorList>
            <consortium name="The Broad Institute Genomics Platform"/>
            <consortium name="The Broad Institute Genome Sequencing Center for Infectious Disease"/>
            <person name="Wu L."/>
            <person name="Ma J."/>
        </authorList>
    </citation>
    <scope>NUCLEOTIDE SEQUENCE [LARGE SCALE GENOMIC DNA]</scope>
    <source>
        <strain evidence="2">KCTC 42805</strain>
    </source>
</reference>
<sequence>MKTWVKVVLNITEFENYQQGDIYPYKLPKQRPNQYFYGGIRIVFMTPRIIEVT</sequence>
<evidence type="ECO:0000313" key="1">
    <source>
        <dbReference type="EMBL" id="MFD2572662.1"/>
    </source>
</evidence>
<gene>
    <name evidence="1" type="ORF">ACFSUS_18630</name>
</gene>
<dbReference type="EMBL" id="JBHULN010000012">
    <property type="protein sequence ID" value="MFD2572662.1"/>
    <property type="molecule type" value="Genomic_DNA"/>
</dbReference>
<name>A0ABW5MAH9_9BACT</name>
<keyword evidence="2" id="KW-1185">Reference proteome</keyword>
<comment type="caution">
    <text evidence="1">The sequence shown here is derived from an EMBL/GenBank/DDBJ whole genome shotgun (WGS) entry which is preliminary data.</text>
</comment>
<dbReference type="RefSeq" id="WP_381525256.1">
    <property type="nucleotide sequence ID" value="NZ_JBHULN010000012.1"/>
</dbReference>
<proteinExistence type="predicted"/>
<protein>
    <submittedName>
        <fullName evidence="1">Uncharacterized protein</fullName>
    </submittedName>
</protein>